<reference evidence="2" key="2">
    <citation type="journal article" date="2023" name="BMC Genomics">
        <title>Pest status, molecular evolution, and epigenetic factors derived from the genome assembly of Frankliniella fusca, a thysanopteran phytovirus vector.</title>
        <authorList>
            <person name="Catto M.A."/>
            <person name="Labadie P.E."/>
            <person name="Jacobson A.L."/>
            <person name="Kennedy G.G."/>
            <person name="Srinivasan R."/>
            <person name="Hunt B.G."/>
        </authorList>
    </citation>
    <scope>NUCLEOTIDE SEQUENCE</scope>
    <source>
        <strain evidence="2">PL_HMW_Pooled</strain>
    </source>
</reference>
<dbReference type="PANTHER" id="PTHR33173">
    <property type="match status" value="1"/>
</dbReference>
<gene>
    <name evidence="2" type="ORF">KUF71_003650</name>
</gene>
<accession>A0AAE1LRQ4</accession>
<dbReference type="PANTHER" id="PTHR33173:SF2">
    <property type="entry name" value="MYND-TYPE DOMAIN-CONTAINING PROTEIN"/>
    <property type="match status" value="1"/>
</dbReference>
<reference evidence="2" key="1">
    <citation type="submission" date="2021-07" db="EMBL/GenBank/DDBJ databases">
        <authorList>
            <person name="Catto M.A."/>
            <person name="Jacobson A."/>
            <person name="Kennedy G."/>
            <person name="Labadie P."/>
            <person name="Hunt B.G."/>
            <person name="Srinivasan R."/>
        </authorList>
    </citation>
    <scope>NUCLEOTIDE SEQUENCE</scope>
    <source>
        <strain evidence="2">PL_HMW_Pooled</strain>
        <tissue evidence="2">Head</tissue>
    </source>
</reference>
<comment type="caution">
    <text evidence="2">The sequence shown here is derived from an EMBL/GenBank/DDBJ whole genome shotgun (WGS) entry which is preliminary data.</text>
</comment>
<protein>
    <submittedName>
        <fullName evidence="2">Exodeoxyribonuclease 7 small subunit</fullName>
    </submittedName>
</protein>
<sequence length="637" mass="72260">MGDQDEECEEMNNSEKVVEGNQDNEQSDKDKEHSAHKLDSIPKDKNVDETSKDIAMTKFYDDNKMWVEIMEAMRTMIDDHIIRLLHMCGFKTYAALKQFEEEDFKEIETFVRSGSLEERVPDAQELKLYLGSATSAKSFAFFSGEKKLVRQVVEYVNKNHTEKDKPLGKSVTMHPLFKKNSANDAGNPKRRKTSEDNVLSYDFPEEETYIKKLLKDYFKKQKFTPDYITSVSRVTMTIKTVEKNEGPVLIAQTKCLICSENISGYRSASSSWTLSNIYRHFMKHKEKKDHLPGTVLQSFFQAGNEKSVAAGTETRSSEEEHGGDLIEMEESNKSGTAQKKNSERKNHGQRYEEDLKLFAVYLFVVGGRIIYEFLQVNLPGSLPSISQVELMLKNASQPVIEGVFRFQELVDFLKKNNLPLEVAISEDGTRIPEKFCYDSTTNQIIGPVLALNDDGIPIPSSHPATSAAMIASHLRNGRVASNGYAIMAQPLQKGAPSFCLTLSGTDNKFSAVHISKRWNFIHKELGKLGVEVINFASDGDPQLLKAMHAHLFGQSGDQSDEFYFEEKWKDWFFASSSRNFNVMQDPIHTINKFRARLNPSTVLPLGKYVASQTHLKILIKNIPQEEHGLTDHDLEKD</sequence>
<keyword evidence="3" id="KW-1185">Reference proteome</keyword>
<evidence type="ECO:0000313" key="2">
    <source>
        <dbReference type="EMBL" id="KAK3929643.1"/>
    </source>
</evidence>
<organism evidence="2 3">
    <name type="scientific">Frankliniella fusca</name>
    <dbReference type="NCBI Taxonomy" id="407009"/>
    <lineage>
        <taxon>Eukaryota</taxon>
        <taxon>Metazoa</taxon>
        <taxon>Ecdysozoa</taxon>
        <taxon>Arthropoda</taxon>
        <taxon>Hexapoda</taxon>
        <taxon>Insecta</taxon>
        <taxon>Pterygota</taxon>
        <taxon>Neoptera</taxon>
        <taxon>Paraneoptera</taxon>
        <taxon>Thysanoptera</taxon>
        <taxon>Terebrantia</taxon>
        <taxon>Thripoidea</taxon>
        <taxon>Thripidae</taxon>
        <taxon>Frankliniella</taxon>
    </lineage>
</organism>
<dbReference type="AlphaFoldDB" id="A0AAE1LRQ4"/>
<name>A0AAE1LRQ4_9NEOP</name>
<dbReference type="EMBL" id="JAHWGI010001401">
    <property type="protein sequence ID" value="KAK3929643.1"/>
    <property type="molecule type" value="Genomic_DNA"/>
</dbReference>
<feature type="compositionally biased region" description="Basic and acidic residues" evidence="1">
    <location>
        <begin position="315"/>
        <end position="324"/>
    </location>
</feature>
<feature type="region of interest" description="Disordered" evidence="1">
    <location>
        <begin position="178"/>
        <end position="197"/>
    </location>
</feature>
<feature type="region of interest" description="Disordered" evidence="1">
    <location>
        <begin position="306"/>
        <end position="347"/>
    </location>
</feature>
<feature type="compositionally biased region" description="Basic and acidic residues" evidence="1">
    <location>
        <begin position="26"/>
        <end position="46"/>
    </location>
</feature>
<dbReference type="Proteomes" id="UP001219518">
    <property type="component" value="Unassembled WGS sequence"/>
</dbReference>
<proteinExistence type="predicted"/>
<feature type="compositionally biased region" description="Acidic residues" evidence="1">
    <location>
        <begin position="1"/>
        <end position="12"/>
    </location>
</feature>
<evidence type="ECO:0000256" key="1">
    <source>
        <dbReference type="SAM" id="MobiDB-lite"/>
    </source>
</evidence>
<evidence type="ECO:0000313" key="3">
    <source>
        <dbReference type="Proteomes" id="UP001219518"/>
    </source>
</evidence>
<feature type="region of interest" description="Disordered" evidence="1">
    <location>
        <begin position="1"/>
        <end position="46"/>
    </location>
</feature>